<keyword evidence="2" id="KW-1185">Reference proteome</keyword>
<comment type="caution">
    <text evidence="1">The sequence shown here is derived from an EMBL/GenBank/DDBJ whole genome shotgun (WGS) entry which is preliminary data.</text>
</comment>
<accession>A0A9W6SV76</accession>
<evidence type="ECO:0000313" key="2">
    <source>
        <dbReference type="Proteomes" id="UP001165120"/>
    </source>
</evidence>
<proteinExistence type="predicted"/>
<organism evidence="1 2">
    <name type="scientific">Candida boidinii</name>
    <name type="common">Yeast</name>
    <dbReference type="NCBI Taxonomy" id="5477"/>
    <lineage>
        <taxon>Eukaryota</taxon>
        <taxon>Fungi</taxon>
        <taxon>Dikarya</taxon>
        <taxon>Ascomycota</taxon>
        <taxon>Saccharomycotina</taxon>
        <taxon>Pichiomycetes</taxon>
        <taxon>Pichiales</taxon>
        <taxon>Pichiaceae</taxon>
        <taxon>Ogataea</taxon>
        <taxon>Ogataea/Candida clade</taxon>
    </lineage>
</organism>
<reference evidence="1" key="1">
    <citation type="submission" date="2023-04" db="EMBL/GenBank/DDBJ databases">
        <title>Candida boidinii NBRC 10035.</title>
        <authorList>
            <person name="Ichikawa N."/>
            <person name="Sato H."/>
            <person name="Tonouchi N."/>
        </authorList>
    </citation>
    <scope>NUCLEOTIDE SEQUENCE</scope>
    <source>
        <strain evidence="1">NBRC 10035</strain>
    </source>
</reference>
<dbReference type="AlphaFoldDB" id="A0A9W6SV76"/>
<name>A0A9W6SV76_CANBO</name>
<gene>
    <name evidence="1" type="ORF">Cboi02_000024900</name>
</gene>
<dbReference type="EMBL" id="BSXN01000044">
    <property type="protein sequence ID" value="GME66808.1"/>
    <property type="molecule type" value="Genomic_DNA"/>
</dbReference>
<protein>
    <submittedName>
        <fullName evidence="1">Unnamed protein product</fullName>
    </submittedName>
</protein>
<dbReference type="Proteomes" id="UP001165120">
    <property type="component" value="Unassembled WGS sequence"/>
</dbReference>
<evidence type="ECO:0000313" key="1">
    <source>
        <dbReference type="EMBL" id="GME66808.1"/>
    </source>
</evidence>
<sequence length="166" mass="19289">MFKLIWRKQLFTATARSITTSFKSRLTISDHASAIINKKGIERRYFSSSLQRKDYYKESRENEGDPTDSTSIAGKRRLEELLIQANQHPDLMEALTKFFYSSYFAAMDSVKKGTTNRFLATLSVMANPNVYKKAWEISSLLSEYDFDITIDDMKLIIDYSKRHTKI</sequence>